<keyword evidence="9" id="KW-1185">Reference proteome</keyword>
<dbReference type="GO" id="GO:0019491">
    <property type="term" value="P:ectoine biosynthetic process"/>
    <property type="evidence" value="ECO:0007669"/>
    <property type="project" value="UniProtKB-UniPathway"/>
</dbReference>
<comment type="similarity">
    <text evidence="2 6">Belongs to the class-III pyridoxal-phosphate-dependent aminotransferase family.</text>
</comment>
<dbReference type="InterPro" id="IPR049704">
    <property type="entry name" value="Aminotrans_3_PPA_site"/>
</dbReference>
<keyword evidence="5 6" id="KW-0663">Pyridoxal phosphate</keyword>
<comment type="function">
    <text evidence="7">Catalyzes reversively the conversion of L-aspartate beta-semialdehyde (ASA) to L-2,4-diaminobutyrate (DABA) by transamination with L-glutamate.</text>
</comment>
<dbReference type="EMBL" id="NIZW01000004">
    <property type="protein sequence ID" value="PHQ36002.1"/>
    <property type="molecule type" value="Genomic_DNA"/>
</dbReference>
<comment type="pathway">
    <text evidence="7">Amine and polyamine biosynthesis; ectoine biosynthesis; L-ectoine from L-aspartate 4-semialdehyde: step 1/3.</text>
</comment>
<comment type="caution">
    <text evidence="8">The sequence shown here is derived from an EMBL/GenBank/DDBJ whole genome shotgun (WGS) entry which is preliminary data.</text>
</comment>
<dbReference type="PANTHER" id="PTHR43552:SF2">
    <property type="entry name" value="DIAMINOBUTYRATE--2-OXOGLUTARATE TRANSAMINASE"/>
    <property type="match status" value="1"/>
</dbReference>
<dbReference type="Gene3D" id="3.90.1150.10">
    <property type="entry name" value="Aspartate Aminotransferase, domain 1"/>
    <property type="match status" value="1"/>
</dbReference>
<comment type="catalytic activity">
    <reaction evidence="7">
        <text>L-2,4-diaminobutanoate + 2-oxoglutarate = L-aspartate 4-semialdehyde + L-glutamate</text>
        <dbReference type="Rhea" id="RHEA:11160"/>
        <dbReference type="ChEBI" id="CHEBI:16810"/>
        <dbReference type="ChEBI" id="CHEBI:29985"/>
        <dbReference type="ChEBI" id="CHEBI:58761"/>
        <dbReference type="ChEBI" id="CHEBI:537519"/>
        <dbReference type="EC" id="2.6.1.76"/>
    </reaction>
</comment>
<dbReference type="InterPro" id="IPR005814">
    <property type="entry name" value="Aminotrans_3"/>
</dbReference>
<gene>
    <name evidence="8" type="primary">ectB</name>
    <name evidence="8" type="ORF">CEE69_07350</name>
</gene>
<dbReference type="NCBIfam" id="TIGR02407">
    <property type="entry name" value="ectoine_ectB"/>
    <property type="match status" value="1"/>
</dbReference>
<dbReference type="RefSeq" id="WP_099260084.1">
    <property type="nucleotide sequence ID" value="NZ_NIZW01000004.1"/>
</dbReference>
<dbReference type="CDD" id="cd00610">
    <property type="entry name" value="OAT_like"/>
    <property type="match status" value="1"/>
</dbReference>
<evidence type="ECO:0000256" key="4">
    <source>
        <dbReference type="ARBA" id="ARBA00022679"/>
    </source>
</evidence>
<evidence type="ECO:0000256" key="2">
    <source>
        <dbReference type="ARBA" id="ARBA00008954"/>
    </source>
</evidence>
<dbReference type="GeneID" id="90608022"/>
<protein>
    <recommendedName>
        <fullName evidence="7">Diaminobutyrate--2-oxoglutarate transaminase</fullName>
        <ecNumber evidence="7">2.6.1.76</ecNumber>
    </recommendedName>
    <alternativeName>
        <fullName evidence="7">DABA aminotransferase</fullName>
    </alternativeName>
</protein>
<evidence type="ECO:0000256" key="7">
    <source>
        <dbReference type="RuleBase" id="RU365034"/>
    </source>
</evidence>
<dbReference type="Pfam" id="PF00202">
    <property type="entry name" value="Aminotran_3"/>
    <property type="match status" value="1"/>
</dbReference>
<evidence type="ECO:0000256" key="1">
    <source>
        <dbReference type="ARBA" id="ARBA00001933"/>
    </source>
</evidence>
<dbReference type="InterPro" id="IPR015424">
    <property type="entry name" value="PyrdxlP-dep_Trfase"/>
</dbReference>
<dbReference type="OrthoDB" id="9816013at2"/>
<dbReference type="GO" id="GO:0030170">
    <property type="term" value="F:pyridoxal phosphate binding"/>
    <property type="evidence" value="ECO:0007669"/>
    <property type="project" value="InterPro"/>
</dbReference>
<dbReference type="InterPro" id="IPR012773">
    <property type="entry name" value="Ectoine_EctB"/>
</dbReference>
<dbReference type="InterPro" id="IPR004637">
    <property type="entry name" value="Dat"/>
</dbReference>
<dbReference type="FunFam" id="3.40.640.10:FF:000004">
    <property type="entry name" value="Acetylornithine aminotransferase"/>
    <property type="match status" value="1"/>
</dbReference>
<dbReference type="AlphaFoldDB" id="A0A2G1WAD5"/>
<evidence type="ECO:0000256" key="5">
    <source>
        <dbReference type="ARBA" id="ARBA00022898"/>
    </source>
</evidence>
<dbReference type="Gene3D" id="3.40.640.10">
    <property type="entry name" value="Type I PLP-dependent aspartate aminotransferase-like (Major domain)"/>
    <property type="match status" value="1"/>
</dbReference>
<dbReference type="GO" id="GO:0045303">
    <property type="term" value="F:diaminobutyrate-2-oxoglutarate transaminase activity"/>
    <property type="evidence" value="ECO:0007669"/>
    <property type="project" value="UniProtKB-EC"/>
</dbReference>
<dbReference type="EC" id="2.6.1.76" evidence="7"/>
<dbReference type="SUPFAM" id="SSF53383">
    <property type="entry name" value="PLP-dependent transferases"/>
    <property type="match status" value="1"/>
</dbReference>
<name>A0A2G1WAD5_9BACT</name>
<dbReference type="GO" id="GO:0047307">
    <property type="term" value="F:diaminobutyrate-pyruvate transaminase activity"/>
    <property type="evidence" value="ECO:0007669"/>
    <property type="project" value="InterPro"/>
</dbReference>
<dbReference type="PIRSF" id="PIRSF000521">
    <property type="entry name" value="Transaminase_4ab_Lys_Orn"/>
    <property type="match status" value="1"/>
</dbReference>
<dbReference type="PANTHER" id="PTHR43552">
    <property type="entry name" value="DIAMINOBUTYRATE--2-OXOGLUTARATE AMINOTRANSFERASE"/>
    <property type="match status" value="1"/>
</dbReference>
<reference evidence="8 9" key="1">
    <citation type="submission" date="2017-06" db="EMBL/GenBank/DDBJ databases">
        <title>Description of Rhodopirellula bahusiensis sp. nov.</title>
        <authorList>
            <person name="Kizina J."/>
            <person name="Harder J."/>
        </authorList>
    </citation>
    <scope>NUCLEOTIDE SEQUENCE [LARGE SCALE GENOMIC DNA]</scope>
    <source>
        <strain evidence="8 9">SWK21</strain>
    </source>
</reference>
<keyword evidence="4 7" id="KW-0808">Transferase</keyword>
<dbReference type="Proteomes" id="UP000225740">
    <property type="component" value="Unassembled WGS sequence"/>
</dbReference>
<dbReference type="InterPro" id="IPR015421">
    <property type="entry name" value="PyrdxlP-dep_Trfase_major"/>
</dbReference>
<evidence type="ECO:0000313" key="9">
    <source>
        <dbReference type="Proteomes" id="UP000225740"/>
    </source>
</evidence>
<evidence type="ECO:0000256" key="6">
    <source>
        <dbReference type="RuleBase" id="RU003560"/>
    </source>
</evidence>
<proteinExistence type="inferred from homology"/>
<keyword evidence="3 7" id="KW-0032">Aminotransferase</keyword>
<sequence length="454" mass="49960">MFRLSHPTSHSDSATSTVERLESEVRGYCRLFPSVFKSASGSILTTAEGRPLIDFFCGAGSLNYGHNPPAVKQALVEYISQDGIQHSLDMMTEAKTRFLETFERTILQPRSMDYKIQFTGPTGTNAVEAALKLAKQHRERSHVVAFTNAYHGHSLGSLSVTGNQSYHSEYYGSHNNVSFLPYDGYLGEFDTSILLEKMLSDRSSGMPLPAAVVLETIQGEGGIHVASDEWLQRIQTLCRQHDVLLIIDDIQVGNGRTGEFFSFEKAGLTPDMVCLSKSIGGGLPLSLLLIRPECDVWQPGQHTGTFRGNNLAFVAAEAVLNQWNDASFISGIQDRSETLRMHLSSIVLENSEENWELRGRGMIWGLDVRSGELARKVIDLAFQTGLLLEASGSEDEVLKFMPALNIPEHLLLQGLNLFRDSLNAVLLKPAASKPALVPTKETRNASQGSSMVRS</sequence>
<accession>A0A2G1WAD5</accession>
<dbReference type="NCBIfam" id="NF006733">
    <property type="entry name" value="PRK09264.1"/>
    <property type="match status" value="1"/>
</dbReference>
<dbReference type="UniPathway" id="UPA00067">
    <property type="reaction ID" value="UER00121"/>
</dbReference>
<evidence type="ECO:0000256" key="3">
    <source>
        <dbReference type="ARBA" id="ARBA00022576"/>
    </source>
</evidence>
<organism evidence="8 9">
    <name type="scientific">Rhodopirellula bahusiensis</name>
    <dbReference type="NCBI Taxonomy" id="2014065"/>
    <lineage>
        <taxon>Bacteria</taxon>
        <taxon>Pseudomonadati</taxon>
        <taxon>Planctomycetota</taxon>
        <taxon>Planctomycetia</taxon>
        <taxon>Pirellulales</taxon>
        <taxon>Pirellulaceae</taxon>
        <taxon>Rhodopirellula</taxon>
    </lineage>
</organism>
<comment type="cofactor">
    <cofactor evidence="1 7">
        <name>pyridoxal 5'-phosphate</name>
        <dbReference type="ChEBI" id="CHEBI:597326"/>
    </cofactor>
</comment>
<evidence type="ECO:0000313" key="8">
    <source>
        <dbReference type="EMBL" id="PHQ36002.1"/>
    </source>
</evidence>
<dbReference type="NCBIfam" id="TIGR00709">
    <property type="entry name" value="dat"/>
    <property type="match status" value="1"/>
</dbReference>
<dbReference type="PROSITE" id="PS00600">
    <property type="entry name" value="AA_TRANSFER_CLASS_3"/>
    <property type="match status" value="1"/>
</dbReference>
<dbReference type="InterPro" id="IPR015422">
    <property type="entry name" value="PyrdxlP-dep_Trfase_small"/>
</dbReference>